<gene>
    <name evidence="3" type="ORF">BO222_02620</name>
</gene>
<evidence type="ECO:0000313" key="3">
    <source>
        <dbReference type="EMBL" id="OLU41797.1"/>
    </source>
</evidence>
<reference evidence="3 4" key="1">
    <citation type="submission" date="2016-11" db="EMBL/GenBank/DDBJ databases">
        <title>Description of two novel members of the family Erysipelotrichaceae: Ileibacterium lipovorans gen. nov., sp. nov. and Dubosiella newyorkensis, gen. nov., sp. nov.</title>
        <authorList>
            <person name="Cox L.M."/>
            <person name="Sohn J."/>
            <person name="Tyrrell K.L."/>
            <person name="Citron D.M."/>
            <person name="Lawson P.A."/>
            <person name="Patel N.B."/>
            <person name="Iizumi T."/>
            <person name="Perez-Perez G.I."/>
            <person name="Goldstein E.J."/>
            <person name="Blaser M.J."/>
        </authorList>
    </citation>
    <scope>NUCLEOTIDE SEQUENCE [LARGE SCALE GENOMIC DNA]</scope>
    <source>
        <strain evidence="3 4">NYU-BL-A3</strain>
    </source>
</reference>
<feature type="compositionally biased region" description="Basic residues" evidence="1">
    <location>
        <begin position="1"/>
        <end position="13"/>
    </location>
</feature>
<comment type="caution">
    <text evidence="3">The sequence shown here is derived from an EMBL/GenBank/DDBJ whole genome shotgun (WGS) entry which is preliminary data.</text>
</comment>
<dbReference type="Gene3D" id="1.10.530.10">
    <property type="match status" value="1"/>
</dbReference>
<dbReference type="CDD" id="cd16891">
    <property type="entry name" value="CwlT-like"/>
    <property type="match status" value="1"/>
</dbReference>
<evidence type="ECO:0000259" key="2">
    <source>
        <dbReference type="Pfam" id="PF13702"/>
    </source>
</evidence>
<accession>A0A1U7NI74</accession>
<dbReference type="EMBL" id="MPJW01000074">
    <property type="protein sequence ID" value="OLU41797.1"/>
    <property type="molecule type" value="Genomic_DNA"/>
</dbReference>
<dbReference type="OrthoDB" id="9812962at2"/>
<feature type="region of interest" description="Disordered" evidence="1">
    <location>
        <begin position="1"/>
        <end position="29"/>
    </location>
</feature>
<dbReference type="GeneID" id="82202128"/>
<organism evidence="3 4">
    <name type="scientific">Ileibacterium valens</name>
    <dbReference type="NCBI Taxonomy" id="1862668"/>
    <lineage>
        <taxon>Bacteria</taxon>
        <taxon>Bacillati</taxon>
        <taxon>Bacillota</taxon>
        <taxon>Erysipelotrichia</taxon>
        <taxon>Erysipelotrichales</taxon>
        <taxon>Erysipelotrichaceae</taxon>
        <taxon>Ileibacterium</taxon>
    </lineage>
</organism>
<sequence>MKNSRTSHYRKRTSPPPVPSDIKRRKKRKRTINRLKQARNLSFLILILLGWTFLSKSCFSSSHNTVYVNPWAISENVYAYEPALDAKAAEYGISDYEDILLCIMQVESAGSGNDVMQASESLSLPLNTLNPEESIEQGVSFFASLLAKADRLGLDLSSVIQAYNYGSGFLDYVYENGGSYSFELAEEFSRIHSGNEKVEYVNEISSSKNGGYRWNYGNMFYVDLVNRYLQELQSQRDAEYQS</sequence>
<evidence type="ECO:0000256" key="1">
    <source>
        <dbReference type="SAM" id="MobiDB-lite"/>
    </source>
</evidence>
<dbReference type="InterPro" id="IPR023346">
    <property type="entry name" value="Lysozyme-like_dom_sf"/>
</dbReference>
<keyword evidence="4" id="KW-1185">Reference proteome</keyword>
<name>A0A1U7NI74_9FIRM</name>
<protein>
    <recommendedName>
        <fullName evidence="2">CwlT-like lysozyme domain-containing protein</fullName>
    </recommendedName>
</protein>
<dbReference type="RefSeq" id="WP_075818141.1">
    <property type="nucleotide sequence ID" value="NZ_CAPNHH010000158.1"/>
</dbReference>
<feature type="domain" description="CwlT-like lysozyme" evidence="2">
    <location>
        <begin position="75"/>
        <end position="228"/>
    </location>
</feature>
<dbReference type="Pfam" id="PF13702">
    <property type="entry name" value="Lysozyme_like"/>
    <property type="match status" value="1"/>
</dbReference>
<proteinExistence type="predicted"/>
<evidence type="ECO:0000313" key="4">
    <source>
        <dbReference type="Proteomes" id="UP000186341"/>
    </source>
</evidence>
<dbReference type="InterPro" id="IPR047194">
    <property type="entry name" value="CwlT-like_lysozyme"/>
</dbReference>
<dbReference type="Proteomes" id="UP000186341">
    <property type="component" value="Unassembled WGS sequence"/>
</dbReference>
<dbReference type="AlphaFoldDB" id="A0A1U7NI74"/>
<dbReference type="SUPFAM" id="SSF53955">
    <property type="entry name" value="Lysozyme-like"/>
    <property type="match status" value="1"/>
</dbReference>